<evidence type="ECO:0008006" key="2">
    <source>
        <dbReference type="Google" id="ProtNLM"/>
    </source>
</evidence>
<dbReference type="AlphaFoldDB" id="D6PBB3"/>
<reference evidence="1" key="1">
    <citation type="journal article" date="2010" name="ISME J.">
        <title>Metagenome of the Mediterranean deep chlorophyll maximum studied by direct and fosmid library 454 pyrosequencing.</title>
        <authorList>
            <person name="Ghai R."/>
            <person name="Martin-Cuadrado A.B."/>
            <person name="Molto A.G."/>
            <person name="Heredia I.G."/>
            <person name="Cabrera R."/>
            <person name="Martin J."/>
            <person name="Verdu M."/>
            <person name="Deschamps P."/>
            <person name="Moreira D."/>
            <person name="Lopez-Garcia P."/>
            <person name="Mira A."/>
            <person name="Rodriguez-Valera F."/>
        </authorList>
    </citation>
    <scope>NUCLEOTIDE SEQUENCE</scope>
</reference>
<dbReference type="EMBL" id="GU942960">
    <property type="protein sequence ID" value="ADD93014.1"/>
    <property type="molecule type" value="Genomic_DNA"/>
</dbReference>
<evidence type="ECO:0000313" key="1">
    <source>
        <dbReference type="EMBL" id="ADD93014.1"/>
    </source>
</evidence>
<name>D6PBB3_9ARCH</name>
<proteinExistence type="predicted"/>
<sequence>MIIDKKSELSSLTDELKLINSRHGKQTMVRHRPLNKAFGAEKCPCLSHLLKQSPYIAIGPNDDSSKIHGPNESMSLDYLEISALHIKSILNYRSGLDD</sequence>
<accession>D6PBB3</accession>
<organism evidence="1">
    <name type="scientific">uncultured archaeon MedDCM-OCT-S04-C163</name>
    <dbReference type="NCBI Taxonomy" id="743086"/>
    <lineage>
        <taxon>Archaea</taxon>
        <taxon>environmental samples</taxon>
    </lineage>
</organism>
<protein>
    <recommendedName>
        <fullName evidence="2">Peptidase M20 dimerisation domain-containing protein</fullName>
    </recommendedName>
</protein>